<dbReference type="Pfam" id="PF13920">
    <property type="entry name" value="zf-C3HC4_3"/>
    <property type="match status" value="1"/>
</dbReference>
<evidence type="ECO:0000259" key="7">
    <source>
        <dbReference type="PROSITE" id="PS50089"/>
    </source>
</evidence>
<comment type="caution">
    <text evidence="8">The sequence shown here is derived from an EMBL/GenBank/DDBJ whole genome shotgun (WGS) entry which is preliminary data.</text>
</comment>
<dbReference type="GO" id="GO:0004842">
    <property type="term" value="F:ubiquitin-protein transferase activity"/>
    <property type="evidence" value="ECO:0007669"/>
    <property type="project" value="TreeGrafter"/>
</dbReference>
<dbReference type="InterPro" id="IPR013083">
    <property type="entry name" value="Znf_RING/FYVE/PHD"/>
</dbReference>
<evidence type="ECO:0000313" key="8">
    <source>
        <dbReference type="EMBL" id="CAH9082333.1"/>
    </source>
</evidence>
<feature type="domain" description="RING-type" evidence="7">
    <location>
        <begin position="253"/>
        <end position="287"/>
    </location>
</feature>
<dbReference type="EMBL" id="CAMAPF010000038">
    <property type="protein sequence ID" value="CAH9082333.1"/>
    <property type="molecule type" value="Genomic_DNA"/>
</dbReference>
<dbReference type="CDD" id="cd16649">
    <property type="entry name" value="mRING-HC-C3HC5_CGRF1-like"/>
    <property type="match status" value="1"/>
</dbReference>
<feature type="region of interest" description="Disordered" evidence="6">
    <location>
        <begin position="1"/>
        <end position="33"/>
    </location>
</feature>
<evidence type="ECO:0000313" key="9">
    <source>
        <dbReference type="Proteomes" id="UP001152523"/>
    </source>
</evidence>
<dbReference type="PANTHER" id="PTHR42647">
    <property type="entry name" value="SBP (S-RIBONUCLEASE BINDING PROTEIN) FAMILY PROTEIN"/>
    <property type="match status" value="1"/>
</dbReference>
<organism evidence="8 9">
    <name type="scientific">Cuscuta epithymum</name>
    <dbReference type="NCBI Taxonomy" id="186058"/>
    <lineage>
        <taxon>Eukaryota</taxon>
        <taxon>Viridiplantae</taxon>
        <taxon>Streptophyta</taxon>
        <taxon>Embryophyta</taxon>
        <taxon>Tracheophyta</taxon>
        <taxon>Spermatophyta</taxon>
        <taxon>Magnoliopsida</taxon>
        <taxon>eudicotyledons</taxon>
        <taxon>Gunneridae</taxon>
        <taxon>Pentapetalae</taxon>
        <taxon>asterids</taxon>
        <taxon>lamiids</taxon>
        <taxon>Solanales</taxon>
        <taxon>Convolvulaceae</taxon>
        <taxon>Cuscuteae</taxon>
        <taxon>Cuscuta</taxon>
        <taxon>Cuscuta subgen. Cuscuta</taxon>
    </lineage>
</organism>
<evidence type="ECO:0000256" key="4">
    <source>
        <dbReference type="PROSITE-ProRule" id="PRU00175"/>
    </source>
</evidence>
<evidence type="ECO:0000256" key="6">
    <source>
        <dbReference type="SAM" id="MobiDB-lite"/>
    </source>
</evidence>
<evidence type="ECO:0000256" key="1">
    <source>
        <dbReference type="ARBA" id="ARBA00022723"/>
    </source>
</evidence>
<dbReference type="Proteomes" id="UP001152523">
    <property type="component" value="Unassembled WGS sequence"/>
</dbReference>
<keyword evidence="2 4" id="KW-0863">Zinc-finger</keyword>
<keyword evidence="9" id="KW-1185">Reference proteome</keyword>
<name>A0AAV0CVC9_9ASTE</name>
<dbReference type="Gene3D" id="3.30.40.10">
    <property type="entry name" value="Zinc/RING finger domain, C3HC4 (zinc finger)"/>
    <property type="match status" value="1"/>
</dbReference>
<feature type="coiled-coil region" evidence="5">
    <location>
        <begin position="156"/>
        <end position="194"/>
    </location>
</feature>
<keyword evidence="3" id="KW-0862">Zinc</keyword>
<dbReference type="AlphaFoldDB" id="A0AAV0CVC9"/>
<dbReference type="PROSITE" id="PS50089">
    <property type="entry name" value="ZF_RING_2"/>
    <property type="match status" value="1"/>
</dbReference>
<keyword evidence="5" id="KW-0175">Coiled coil</keyword>
<protein>
    <recommendedName>
        <fullName evidence="7">RING-type domain-containing protein</fullName>
    </recommendedName>
</protein>
<accession>A0AAV0CVC9</accession>
<dbReference type="PIRSF" id="PIRSF036836">
    <property type="entry name" value="RNase_bind_SBP1"/>
    <property type="match status" value="1"/>
</dbReference>
<dbReference type="GO" id="GO:0008270">
    <property type="term" value="F:zinc ion binding"/>
    <property type="evidence" value="ECO:0007669"/>
    <property type="project" value="UniProtKB-KW"/>
</dbReference>
<gene>
    <name evidence="8" type="ORF">CEPIT_LOCUS8042</name>
</gene>
<dbReference type="InterPro" id="IPR001841">
    <property type="entry name" value="Znf_RING"/>
</dbReference>
<evidence type="ECO:0000256" key="2">
    <source>
        <dbReference type="ARBA" id="ARBA00022771"/>
    </source>
</evidence>
<evidence type="ECO:0000256" key="5">
    <source>
        <dbReference type="SAM" id="Coils"/>
    </source>
</evidence>
<dbReference type="PANTHER" id="PTHR42647:SF5">
    <property type="entry name" value="SBP (S-RIBONUCLEASE BINDING PROTEIN) FAMILY PROTEIN"/>
    <property type="match status" value="1"/>
</dbReference>
<proteinExistence type="predicted"/>
<keyword evidence="1" id="KW-0479">Metal-binding</keyword>
<sequence length="301" mass="33483">MSSGQKDNRKKKMKGVDKCPVPPPRFTNSPAATQLNLFQREALASSSANPLLPSNFDTALRLSSGISDQQASEQSGGDSEWLSSLKAYAALLRSEDNNKDADVVHHPRPMTVHDLHKDLPTIQNIAKNYSDRVKDIMAEMFTQHLVTLSAAEKRVINDMNDRHDEMLARIRAHNAELENTLVAYRAHAAKLDERLRTLQWTNASLRAALHQAALHGGGNGRPRTEPPHGVLLEEDAQSSSVDPEQSDPVRIKCRLCGRRNATVLLMPCRHLCLCKRCEAFVNRCPACAKEFLYDVDVNFSG</sequence>
<reference evidence="8" key="1">
    <citation type="submission" date="2022-07" db="EMBL/GenBank/DDBJ databases">
        <authorList>
            <person name="Macas J."/>
            <person name="Novak P."/>
            <person name="Neumann P."/>
        </authorList>
    </citation>
    <scope>NUCLEOTIDE SEQUENCE</scope>
</reference>
<evidence type="ECO:0000256" key="3">
    <source>
        <dbReference type="ARBA" id="ARBA00022833"/>
    </source>
</evidence>